<dbReference type="GO" id="GO:0022625">
    <property type="term" value="C:cytosolic large ribosomal subunit"/>
    <property type="evidence" value="ECO:0007669"/>
    <property type="project" value="UniProtKB-UniRule"/>
</dbReference>
<comment type="similarity">
    <text evidence="1 4 5">Belongs to the universal ribosomal protein uL22 family.</text>
</comment>
<dbReference type="GO" id="GO:0003735">
    <property type="term" value="F:structural constituent of ribosome"/>
    <property type="evidence" value="ECO:0007669"/>
    <property type="project" value="UniProtKB-UniRule"/>
</dbReference>
<dbReference type="GO" id="GO:0019843">
    <property type="term" value="F:rRNA binding"/>
    <property type="evidence" value="ECO:0007669"/>
    <property type="project" value="UniProtKB-UniRule"/>
</dbReference>
<dbReference type="InterPro" id="IPR036394">
    <property type="entry name" value="Ribosomal_uL22_sf"/>
</dbReference>
<comment type="function">
    <text evidence="4">The globular domain of the protein is located near the polypeptide exit tunnel on the outside of the subunit, while an extended beta-hairpin is found that lines the wall of the exit tunnel in the center of the 70S ribosome.</text>
</comment>
<organism evidence="7">
    <name type="scientific">uncultured euryarchaeote Rifle_16ft_4_minimus_12392</name>
    <dbReference type="NCBI Taxonomy" id="1665187"/>
    <lineage>
        <taxon>Archaea</taxon>
        <taxon>Methanobacteriati</taxon>
        <taxon>Methanobacteriota</taxon>
        <taxon>environmental samples</taxon>
    </lineage>
</organism>
<evidence type="ECO:0000313" key="7">
    <source>
        <dbReference type="EMBL" id="AKQ00902.1"/>
    </source>
</evidence>
<evidence type="ECO:0000256" key="4">
    <source>
        <dbReference type="HAMAP-Rule" id="MF_01331"/>
    </source>
</evidence>
<keyword evidence="2 4" id="KW-0689">Ribosomal protein</keyword>
<dbReference type="AlphaFoldDB" id="A0A0H4T3H2"/>
<dbReference type="HAMAP" id="MF_01331_A">
    <property type="entry name" value="Ribosomal_uL22_A"/>
    <property type="match status" value="1"/>
</dbReference>
<evidence type="ECO:0000256" key="1">
    <source>
        <dbReference type="ARBA" id="ARBA00009451"/>
    </source>
</evidence>
<dbReference type="SUPFAM" id="SSF54843">
    <property type="entry name" value="Ribosomal protein L22"/>
    <property type="match status" value="1"/>
</dbReference>
<dbReference type="Pfam" id="PF00237">
    <property type="entry name" value="Ribosomal_L22"/>
    <property type="match status" value="1"/>
</dbReference>
<dbReference type="InterPro" id="IPR005721">
    <property type="entry name" value="Ribosomal_uL22_euk/arc"/>
</dbReference>
<dbReference type="NCBIfam" id="TIGR01038">
    <property type="entry name" value="uL22_arch_euk"/>
    <property type="match status" value="1"/>
</dbReference>
<comment type="function">
    <text evidence="4 6">This protein binds specifically to 23S rRNA. It makes multiple contacts with different domains of the 23S rRNA in the assembled 50S subunit and ribosome.</text>
</comment>
<dbReference type="InterPro" id="IPR057265">
    <property type="entry name" value="Ribosomal_uL22_arc-type"/>
</dbReference>
<dbReference type="PROSITE" id="PS00464">
    <property type="entry name" value="RIBOSOMAL_L22"/>
    <property type="match status" value="1"/>
</dbReference>
<keyword evidence="3 4" id="KW-0687">Ribonucleoprotein</keyword>
<dbReference type="GO" id="GO:0002181">
    <property type="term" value="P:cytoplasmic translation"/>
    <property type="evidence" value="ECO:0007669"/>
    <property type="project" value="TreeGrafter"/>
</dbReference>
<dbReference type="CDD" id="cd00336">
    <property type="entry name" value="Ribosomal_L22"/>
    <property type="match status" value="1"/>
</dbReference>
<accession>A0A0H4T3H2</accession>
<dbReference type="NCBIfam" id="NF003260">
    <property type="entry name" value="PRK04223.1"/>
    <property type="match status" value="1"/>
</dbReference>
<evidence type="ECO:0000256" key="3">
    <source>
        <dbReference type="ARBA" id="ARBA00023274"/>
    </source>
</evidence>
<protein>
    <recommendedName>
        <fullName evidence="4">Large ribosomal subunit protein uL22</fullName>
    </recommendedName>
</protein>
<name>A0A0H4T3H2_9EURY</name>
<dbReference type="Gene3D" id="3.90.470.10">
    <property type="entry name" value="Ribosomal protein L22/L17"/>
    <property type="match status" value="1"/>
</dbReference>
<evidence type="ECO:0000256" key="6">
    <source>
        <dbReference type="RuleBase" id="RU004007"/>
    </source>
</evidence>
<keyword evidence="4 6" id="KW-0699">rRNA-binding</keyword>
<reference evidence="7" key="1">
    <citation type="journal article" date="2015" name="ISME J.">
        <title>Aquifer environment selects for microbial species cohorts in sediment and groundwater.</title>
        <authorList>
            <person name="Hug L.A."/>
            <person name="Thomas B.C."/>
            <person name="Brown C.T."/>
            <person name="Frischkorn K.R."/>
            <person name="Williams K.H."/>
            <person name="Tringe S.G."/>
            <person name="Banfield J.F."/>
        </authorList>
    </citation>
    <scope>NUCLEOTIDE SEQUENCE</scope>
</reference>
<proteinExistence type="inferred from homology"/>
<dbReference type="PANTHER" id="PTHR11593:SF10">
    <property type="entry name" value="60S RIBOSOMAL PROTEIN L17"/>
    <property type="match status" value="1"/>
</dbReference>
<gene>
    <name evidence="4" type="primary">rpl22</name>
</gene>
<evidence type="ECO:0000256" key="2">
    <source>
        <dbReference type="ARBA" id="ARBA00022980"/>
    </source>
</evidence>
<keyword evidence="4 6" id="KW-0694">RNA-binding</keyword>
<dbReference type="InterPro" id="IPR001063">
    <property type="entry name" value="Ribosomal_uL22"/>
</dbReference>
<evidence type="ECO:0000256" key="5">
    <source>
        <dbReference type="RuleBase" id="RU004005"/>
    </source>
</evidence>
<comment type="subunit">
    <text evidence="4 6">Part of the 50S ribosomal subunit.</text>
</comment>
<dbReference type="EMBL" id="KT006942">
    <property type="protein sequence ID" value="AKQ00902.1"/>
    <property type="molecule type" value="Genomic_DNA"/>
</dbReference>
<sequence length="151" mass="17337">MAKLGYTTEFKTETQARAYGRELPIPWKKSVELARQLRGKKVERALVYLDNVVALKQPVPYRRYNRWVAHKSGYGPARYPAKTARYFKRVLETAVSNAEYLGRGDPEAMVIRVINAHKGKPVKGMRPRAHGRSTPWDKDTVNLEVVLEEVQ</sequence>
<dbReference type="PANTHER" id="PTHR11593">
    <property type="entry name" value="60S RIBOSOMAL PROTEIN L17"/>
    <property type="match status" value="1"/>
</dbReference>
<dbReference type="InterPro" id="IPR018260">
    <property type="entry name" value="Ribosomal_uL22_CS"/>
</dbReference>